<evidence type="ECO:0000256" key="2">
    <source>
        <dbReference type="ARBA" id="ARBA00022490"/>
    </source>
</evidence>
<dbReference type="GO" id="GO:0005737">
    <property type="term" value="C:cytoplasm"/>
    <property type="evidence" value="ECO:0007669"/>
    <property type="project" value="InterPro"/>
</dbReference>
<dbReference type="GO" id="GO:0005524">
    <property type="term" value="F:ATP binding"/>
    <property type="evidence" value="ECO:0007669"/>
    <property type="project" value="UniProtKB-KW"/>
</dbReference>
<dbReference type="HAMAP" id="MF_01161">
    <property type="entry name" value="tRNA_Ile_lys_synt"/>
    <property type="match status" value="1"/>
</dbReference>
<protein>
    <recommendedName>
        <fullName evidence="1">tRNA(Ile)-lysidine synthetase</fullName>
        <ecNumber evidence="1">6.3.4.19</ecNumber>
    </recommendedName>
</protein>
<evidence type="ECO:0000256" key="4">
    <source>
        <dbReference type="ARBA" id="ARBA00022694"/>
    </source>
</evidence>
<dbReference type="InterPro" id="IPR014729">
    <property type="entry name" value="Rossmann-like_a/b/a_fold"/>
</dbReference>
<dbReference type="PANTHER" id="PTHR43033">
    <property type="entry name" value="TRNA(ILE)-LYSIDINE SYNTHASE-RELATED"/>
    <property type="match status" value="1"/>
</dbReference>
<evidence type="ECO:0000256" key="1">
    <source>
        <dbReference type="ARBA" id="ARBA00013267"/>
    </source>
</evidence>
<dbReference type="GO" id="GO:0032267">
    <property type="term" value="F:tRNA(Ile)-lysidine synthase activity"/>
    <property type="evidence" value="ECO:0007669"/>
    <property type="project" value="UniProtKB-EC"/>
</dbReference>
<organism evidence="10">
    <name type="scientific">freshwater metagenome</name>
    <dbReference type="NCBI Taxonomy" id="449393"/>
    <lineage>
        <taxon>unclassified sequences</taxon>
        <taxon>metagenomes</taxon>
        <taxon>ecological metagenomes</taxon>
    </lineage>
</organism>
<dbReference type="NCBIfam" id="TIGR02432">
    <property type="entry name" value="lysidine_TilS_N"/>
    <property type="match status" value="1"/>
</dbReference>
<gene>
    <name evidence="10" type="ORF">GM50_15120</name>
</gene>
<dbReference type="Gene3D" id="3.40.50.620">
    <property type="entry name" value="HUPs"/>
    <property type="match status" value="1"/>
</dbReference>
<evidence type="ECO:0000256" key="5">
    <source>
        <dbReference type="ARBA" id="ARBA00022741"/>
    </source>
</evidence>
<keyword evidence="6" id="KW-0067">ATP-binding</keyword>
<dbReference type="Pfam" id="PF01171">
    <property type="entry name" value="ATP_bind_3"/>
    <property type="match status" value="1"/>
</dbReference>
<comment type="caution">
    <text evidence="10">The sequence shown here is derived from an EMBL/GenBank/DDBJ whole genome shotgun (WGS) entry which is preliminary data.</text>
</comment>
<dbReference type="SUPFAM" id="SSF52402">
    <property type="entry name" value="Adenine nucleotide alpha hydrolases-like"/>
    <property type="match status" value="1"/>
</dbReference>
<dbReference type="InterPro" id="IPR012795">
    <property type="entry name" value="tRNA_Ile_lys_synt_N"/>
</dbReference>
<dbReference type="EMBL" id="JNSK01000072">
    <property type="protein sequence ID" value="KGA16212.1"/>
    <property type="molecule type" value="Genomic_DNA"/>
</dbReference>
<dbReference type="InterPro" id="IPR015262">
    <property type="entry name" value="tRNA_Ile_lys_synt_subst-bd"/>
</dbReference>
<evidence type="ECO:0000256" key="7">
    <source>
        <dbReference type="ARBA" id="ARBA00048539"/>
    </source>
</evidence>
<keyword evidence="5" id="KW-0547">Nucleotide-binding</keyword>
<evidence type="ECO:0000256" key="3">
    <source>
        <dbReference type="ARBA" id="ARBA00022598"/>
    </source>
</evidence>
<keyword evidence="3" id="KW-0436">Ligase</keyword>
<dbReference type="CDD" id="cd01992">
    <property type="entry name" value="TilS_N"/>
    <property type="match status" value="1"/>
</dbReference>
<feature type="domain" description="tRNA(Ile)-lysidine/2-thiocytidine synthase N-terminal" evidence="8">
    <location>
        <begin position="25"/>
        <end position="198"/>
    </location>
</feature>
<proteinExistence type="inferred from homology"/>
<dbReference type="InterPro" id="IPR011063">
    <property type="entry name" value="TilS/TtcA_N"/>
</dbReference>
<dbReference type="PANTHER" id="PTHR43033:SF1">
    <property type="entry name" value="TRNA(ILE)-LYSIDINE SYNTHASE-RELATED"/>
    <property type="match status" value="1"/>
</dbReference>
<reference evidence="10" key="1">
    <citation type="submission" date="2014-05" db="EMBL/GenBank/DDBJ databases">
        <title>Key roles for freshwater Actinobacteria revealed by deep metagenomic sequencing.</title>
        <authorList>
            <person name="Ghai R."/>
            <person name="Mizuno C.M."/>
            <person name="Picazo A."/>
            <person name="Camacho A."/>
            <person name="Rodriguez-Valera F."/>
        </authorList>
    </citation>
    <scope>NUCLEOTIDE SEQUENCE</scope>
</reference>
<dbReference type="GO" id="GO:0008033">
    <property type="term" value="P:tRNA processing"/>
    <property type="evidence" value="ECO:0007669"/>
    <property type="project" value="UniProtKB-KW"/>
</dbReference>
<dbReference type="SUPFAM" id="SSF82829">
    <property type="entry name" value="MesJ substrate recognition domain-like"/>
    <property type="match status" value="1"/>
</dbReference>
<name>A0A094PYL1_9ZZZZ</name>
<evidence type="ECO:0000256" key="6">
    <source>
        <dbReference type="ARBA" id="ARBA00022840"/>
    </source>
</evidence>
<evidence type="ECO:0000259" key="9">
    <source>
        <dbReference type="Pfam" id="PF09179"/>
    </source>
</evidence>
<accession>A0A094PYL1</accession>
<evidence type="ECO:0000313" key="10">
    <source>
        <dbReference type="EMBL" id="KGA16212.1"/>
    </source>
</evidence>
<evidence type="ECO:0000259" key="8">
    <source>
        <dbReference type="Pfam" id="PF01171"/>
    </source>
</evidence>
<feature type="domain" description="tRNA(Ile)-lysidine synthase substrate-binding" evidence="9">
    <location>
        <begin position="246"/>
        <end position="313"/>
    </location>
</feature>
<sequence length="320" mass="34802">MTTAVPAVRNAVRTWLENFEAGDTIVVAVSGGADSLALAHALSIASKEFVISIIGVTIDHQLQEQSGTQAEKVKSQLNAFGVDCIIKKVTVNLQDGLEASARTSRYEGLQEVAKEQNAVAVFLGHTRDDQAETVLLGLARGSGTRSLSGMAHHNGLYIRPLLEITRIQNEKYCEEMKLQFWNDPHNQNPEFSRVRVRKVALPILEESIGPGISEALARSAHLLRDDADALDHWAKREEIHLDLADLDCAHLVELPRAIRTRIIRAAVHAAGAPAGTVNMEHVSAVEALICAWNGQGALNLPGGVKVERISGRLSLLQHRP</sequence>
<keyword evidence="4" id="KW-0819">tRNA processing</keyword>
<dbReference type="Gene3D" id="1.20.59.20">
    <property type="match status" value="1"/>
</dbReference>
<dbReference type="Pfam" id="PF09179">
    <property type="entry name" value="TilS"/>
    <property type="match status" value="1"/>
</dbReference>
<dbReference type="AlphaFoldDB" id="A0A094PYL1"/>
<keyword evidence="2" id="KW-0963">Cytoplasm</keyword>
<dbReference type="EC" id="6.3.4.19" evidence="1"/>
<dbReference type="InterPro" id="IPR012094">
    <property type="entry name" value="tRNA_Ile_lys_synt"/>
</dbReference>
<comment type="catalytic activity">
    <reaction evidence="7">
        <text>cytidine(34) in tRNA(Ile2) + L-lysine + ATP = lysidine(34) in tRNA(Ile2) + AMP + diphosphate + H(+)</text>
        <dbReference type="Rhea" id="RHEA:43744"/>
        <dbReference type="Rhea" id="RHEA-COMP:10625"/>
        <dbReference type="Rhea" id="RHEA-COMP:10670"/>
        <dbReference type="ChEBI" id="CHEBI:15378"/>
        <dbReference type="ChEBI" id="CHEBI:30616"/>
        <dbReference type="ChEBI" id="CHEBI:32551"/>
        <dbReference type="ChEBI" id="CHEBI:33019"/>
        <dbReference type="ChEBI" id="CHEBI:82748"/>
        <dbReference type="ChEBI" id="CHEBI:83665"/>
        <dbReference type="ChEBI" id="CHEBI:456215"/>
        <dbReference type="EC" id="6.3.4.19"/>
    </reaction>
</comment>